<evidence type="ECO:0000313" key="2">
    <source>
        <dbReference type="Proteomes" id="UP000015105"/>
    </source>
</evidence>
<dbReference type="AlphaFoldDB" id="A0A452YL76"/>
<keyword evidence="2" id="KW-1185">Reference proteome</keyword>
<reference evidence="1" key="3">
    <citation type="journal article" date="2017" name="Nature">
        <title>Genome sequence of the progenitor of the wheat D genome Aegilops tauschii.</title>
        <authorList>
            <person name="Luo M.C."/>
            <person name="Gu Y.Q."/>
            <person name="Puiu D."/>
            <person name="Wang H."/>
            <person name="Twardziok S.O."/>
            <person name="Deal K.R."/>
            <person name="Huo N."/>
            <person name="Zhu T."/>
            <person name="Wang L."/>
            <person name="Wang Y."/>
            <person name="McGuire P.E."/>
            <person name="Liu S."/>
            <person name="Long H."/>
            <person name="Ramasamy R.K."/>
            <person name="Rodriguez J.C."/>
            <person name="Van S.L."/>
            <person name="Yuan L."/>
            <person name="Wang Z."/>
            <person name="Xia Z."/>
            <person name="Xiao L."/>
            <person name="Anderson O.D."/>
            <person name="Ouyang S."/>
            <person name="Liang Y."/>
            <person name="Zimin A.V."/>
            <person name="Pertea G."/>
            <person name="Qi P."/>
            <person name="Bennetzen J.L."/>
            <person name="Dai X."/>
            <person name="Dawson M.W."/>
            <person name="Muller H.G."/>
            <person name="Kugler K."/>
            <person name="Rivarola-Duarte L."/>
            <person name="Spannagl M."/>
            <person name="Mayer K.F.X."/>
            <person name="Lu F.H."/>
            <person name="Bevan M.W."/>
            <person name="Leroy P."/>
            <person name="Li P."/>
            <person name="You F.M."/>
            <person name="Sun Q."/>
            <person name="Liu Z."/>
            <person name="Lyons E."/>
            <person name="Wicker T."/>
            <person name="Salzberg S.L."/>
            <person name="Devos K.M."/>
            <person name="Dvorak J."/>
        </authorList>
    </citation>
    <scope>NUCLEOTIDE SEQUENCE [LARGE SCALE GENOMIC DNA]</scope>
    <source>
        <strain evidence="1">cv. AL8/78</strain>
    </source>
</reference>
<name>A0A452YL76_AEGTS</name>
<proteinExistence type="predicted"/>
<evidence type="ECO:0000313" key="1">
    <source>
        <dbReference type="EnsemblPlants" id="AET1Gv20456500.5"/>
    </source>
</evidence>
<dbReference type="Proteomes" id="UP000015105">
    <property type="component" value="Chromosome 1D"/>
</dbReference>
<reference evidence="1" key="4">
    <citation type="submission" date="2019-03" db="UniProtKB">
        <authorList>
            <consortium name="EnsemblPlants"/>
        </authorList>
    </citation>
    <scope>IDENTIFICATION</scope>
</reference>
<reference evidence="2" key="2">
    <citation type="journal article" date="2017" name="Nat. Plants">
        <title>The Aegilops tauschii genome reveals multiple impacts of transposons.</title>
        <authorList>
            <person name="Zhao G."/>
            <person name="Zou C."/>
            <person name="Li K."/>
            <person name="Wang K."/>
            <person name="Li T."/>
            <person name="Gao L."/>
            <person name="Zhang X."/>
            <person name="Wang H."/>
            <person name="Yang Z."/>
            <person name="Liu X."/>
            <person name="Jiang W."/>
            <person name="Mao L."/>
            <person name="Kong X."/>
            <person name="Jiao Y."/>
            <person name="Jia J."/>
        </authorList>
    </citation>
    <scope>NUCLEOTIDE SEQUENCE [LARGE SCALE GENOMIC DNA]</scope>
    <source>
        <strain evidence="2">cv. AL8/78</strain>
    </source>
</reference>
<accession>A0A452YL76</accession>
<reference evidence="2" key="1">
    <citation type="journal article" date="2014" name="Science">
        <title>Ancient hybridizations among the ancestral genomes of bread wheat.</title>
        <authorList>
            <consortium name="International Wheat Genome Sequencing Consortium,"/>
            <person name="Marcussen T."/>
            <person name="Sandve S.R."/>
            <person name="Heier L."/>
            <person name="Spannagl M."/>
            <person name="Pfeifer M."/>
            <person name="Jakobsen K.S."/>
            <person name="Wulff B.B."/>
            <person name="Steuernagel B."/>
            <person name="Mayer K.F."/>
            <person name="Olsen O.A."/>
        </authorList>
    </citation>
    <scope>NUCLEOTIDE SEQUENCE [LARGE SCALE GENOMIC DNA]</scope>
    <source>
        <strain evidence="2">cv. AL8/78</strain>
    </source>
</reference>
<reference evidence="1" key="5">
    <citation type="journal article" date="2021" name="G3 (Bethesda)">
        <title>Aegilops tauschii genome assembly Aet v5.0 features greater sequence contiguity and improved annotation.</title>
        <authorList>
            <person name="Wang L."/>
            <person name="Zhu T."/>
            <person name="Rodriguez J.C."/>
            <person name="Deal K.R."/>
            <person name="Dubcovsky J."/>
            <person name="McGuire P.E."/>
            <person name="Lux T."/>
            <person name="Spannagl M."/>
            <person name="Mayer K.F.X."/>
            <person name="Baldrich P."/>
            <person name="Meyers B.C."/>
            <person name="Huo N."/>
            <person name="Gu Y.Q."/>
            <person name="Zhou H."/>
            <person name="Devos K.M."/>
            <person name="Bennetzen J.L."/>
            <person name="Unver T."/>
            <person name="Budak H."/>
            <person name="Gulick P.J."/>
            <person name="Galiba G."/>
            <person name="Kalapos B."/>
            <person name="Nelson D.R."/>
            <person name="Li P."/>
            <person name="You F.M."/>
            <person name="Luo M.C."/>
            <person name="Dvorak J."/>
        </authorList>
    </citation>
    <scope>NUCLEOTIDE SEQUENCE [LARGE SCALE GENOMIC DNA]</scope>
    <source>
        <strain evidence="1">cv. AL8/78</strain>
    </source>
</reference>
<dbReference type="EnsemblPlants" id="AET1Gv20456500.5">
    <property type="protein sequence ID" value="AET1Gv20456500.5"/>
    <property type="gene ID" value="AET1Gv20456500"/>
</dbReference>
<dbReference type="Gramene" id="AET1Gv20456500.5">
    <property type="protein sequence ID" value="AET1Gv20456500.5"/>
    <property type="gene ID" value="AET1Gv20456500"/>
</dbReference>
<organism evidence="1 2">
    <name type="scientific">Aegilops tauschii subsp. strangulata</name>
    <name type="common">Goatgrass</name>
    <dbReference type="NCBI Taxonomy" id="200361"/>
    <lineage>
        <taxon>Eukaryota</taxon>
        <taxon>Viridiplantae</taxon>
        <taxon>Streptophyta</taxon>
        <taxon>Embryophyta</taxon>
        <taxon>Tracheophyta</taxon>
        <taxon>Spermatophyta</taxon>
        <taxon>Magnoliopsida</taxon>
        <taxon>Liliopsida</taxon>
        <taxon>Poales</taxon>
        <taxon>Poaceae</taxon>
        <taxon>BOP clade</taxon>
        <taxon>Pooideae</taxon>
        <taxon>Triticodae</taxon>
        <taxon>Triticeae</taxon>
        <taxon>Triticinae</taxon>
        <taxon>Aegilops</taxon>
    </lineage>
</organism>
<sequence length="135" mass="15070">VAQHGERGLLVLVLDLLGRRVGLLLVLLGAVAEAEDQVRRRLLRDVVAGQRAPVLQLLPGEDEPLLVRRDPLLVLEIGLHVVNHVRRLHLQRDRLPRQRLHKDLHLALARRDLPPVASAAAAAWIGIRESGWLTV</sequence>
<protein>
    <submittedName>
        <fullName evidence="1">Uncharacterized protein</fullName>
    </submittedName>
</protein>